<dbReference type="RefSeq" id="WP_109351882.1">
    <property type="nucleotide sequence ID" value="NZ_QFRI01000001.1"/>
</dbReference>
<accession>A0A2U2X7W8</accession>
<reference evidence="2" key="1">
    <citation type="submission" date="2018-05" db="EMBL/GenBank/DDBJ databases">
        <title>Algibacter marinivivus sp. nov., isolated from sample around a algae.</title>
        <authorList>
            <person name="Lu D."/>
        </authorList>
    </citation>
    <scope>NUCLEOTIDE SEQUENCE [LARGE SCALE GENOMIC DNA]</scope>
    <source>
        <strain evidence="2">ZY111</strain>
    </source>
</reference>
<reference evidence="1 2" key="2">
    <citation type="submission" date="2018-05" db="EMBL/GenBank/DDBJ databases">
        <title>Algibacter marinivivus sp. nov., isolated from sample around a algae.</title>
        <authorList>
            <person name="Zhong X."/>
        </authorList>
    </citation>
    <scope>NUCLEOTIDE SEQUENCE [LARGE SCALE GENOMIC DNA]</scope>
    <source>
        <strain evidence="1 2">ZY111</strain>
    </source>
</reference>
<dbReference type="Proteomes" id="UP000245375">
    <property type="component" value="Unassembled WGS sequence"/>
</dbReference>
<gene>
    <name evidence="1" type="ORF">DIS18_04815</name>
</gene>
<organism evidence="1 2">
    <name type="scientific">Algibacter marinivivus</name>
    <dbReference type="NCBI Taxonomy" id="2100723"/>
    <lineage>
        <taxon>Bacteria</taxon>
        <taxon>Pseudomonadati</taxon>
        <taxon>Bacteroidota</taxon>
        <taxon>Flavobacteriia</taxon>
        <taxon>Flavobacteriales</taxon>
        <taxon>Flavobacteriaceae</taxon>
        <taxon>Algibacter</taxon>
    </lineage>
</organism>
<dbReference type="EMBL" id="QFRI01000001">
    <property type="protein sequence ID" value="PWH83878.1"/>
    <property type="molecule type" value="Genomic_DNA"/>
</dbReference>
<comment type="caution">
    <text evidence="1">The sequence shown here is derived from an EMBL/GenBank/DDBJ whole genome shotgun (WGS) entry which is preliminary data.</text>
</comment>
<evidence type="ECO:0000313" key="1">
    <source>
        <dbReference type="EMBL" id="PWH83878.1"/>
    </source>
</evidence>
<sequence length="356" mass="42870">MKNAFILTKTNWDEAPRIRHQITYLLKENGYNVFFIEKNNYKSFLIKGRIEEGINFFSHAELIHHQLRYFPIIQRLNNFVVKKYLKKISKNLHIDFIVNFNYDYTFLRELFPNKKIITFINDDFEEQSKFGMRKQIRNQTQATCTNSDYVLTVSYPLFDKIKRYMDNVAILFPWSQKRYIFPENSISKRNTVLYFGFIGRLDWDTVELLVEKTNYNFRFIGPSIREKDSDKITLLQKRYSNFEYVSYVTWGNLDLSDVFCSILPYNSELKSVQACTISNRAFNLLSFGIPLVYADLKHIIQAPNSVIRTNKNFKEYEESLKFFFDNFYDIQIDIEKFLKNHYKENRWQILERIIND</sequence>
<dbReference type="Gene3D" id="3.40.50.2000">
    <property type="entry name" value="Glycogen Phosphorylase B"/>
    <property type="match status" value="1"/>
</dbReference>
<protein>
    <submittedName>
        <fullName evidence="1">Uncharacterized protein</fullName>
    </submittedName>
</protein>
<dbReference type="SUPFAM" id="SSF53756">
    <property type="entry name" value="UDP-Glycosyltransferase/glycogen phosphorylase"/>
    <property type="match status" value="1"/>
</dbReference>
<keyword evidence="2" id="KW-1185">Reference proteome</keyword>
<dbReference type="AlphaFoldDB" id="A0A2U2X7W8"/>
<dbReference type="OrthoDB" id="835003at2"/>
<evidence type="ECO:0000313" key="2">
    <source>
        <dbReference type="Proteomes" id="UP000245375"/>
    </source>
</evidence>
<name>A0A2U2X7W8_9FLAO</name>
<proteinExistence type="predicted"/>